<dbReference type="AlphaFoldDB" id="A0A8E7B311"/>
<organism evidence="1 2">
    <name type="scientific">Methanospirillum purgamenti</name>
    <dbReference type="NCBI Taxonomy" id="2834276"/>
    <lineage>
        <taxon>Archaea</taxon>
        <taxon>Methanobacteriati</taxon>
        <taxon>Methanobacteriota</taxon>
        <taxon>Stenosarchaea group</taxon>
        <taxon>Methanomicrobia</taxon>
        <taxon>Methanomicrobiales</taxon>
        <taxon>Methanospirillaceae</taxon>
        <taxon>Methanospirillum</taxon>
    </lineage>
</organism>
<accession>A0A8E7B311</accession>
<evidence type="ECO:0000313" key="1">
    <source>
        <dbReference type="EMBL" id="QVV89583.1"/>
    </source>
</evidence>
<evidence type="ECO:0000313" key="2">
    <source>
        <dbReference type="Proteomes" id="UP000680656"/>
    </source>
</evidence>
<keyword evidence="2" id="KW-1185">Reference proteome</keyword>
<dbReference type="KEGG" id="mrtj:KHC33_03405"/>
<name>A0A8E7B311_9EURY</name>
<evidence type="ECO:0008006" key="3">
    <source>
        <dbReference type="Google" id="ProtNLM"/>
    </source>
</evidence>
<proteinExistence type="predicted"/>
<dbReference type="EMBL" id="CP075546">
    <property type="protein sequence ID" value="QVV89583.1"/>
    <property type="molecule type" value="Genomic_DNA"/>
</dbReference>
<protein>
    <recommendedName>
        <fullName evidence="3">Antitoxin</fullName>
    </recommendedName>
</protein>
<reference evidence="1 2" key="1">
    <citation type="submission" date="2021-05" db="EMBL/GenBank/DDBJ databases">
        <title>A novel Methanospirillum isolate from a pyrite-forming mixed culture.</title>
        <authorList>
            <person name="Bunk B."/>
            <person name="Sproer C."/>
            <person name="Spring S."/>
            <person name="Pester M."/>
        </authorList>
    </citation>
    <scope>NUCLEOTIDE SEQUENCE [LARGE SCALE GENOMIC DNA]</scope>
    <source>
        <strain evidence="1 2">J.3.6.1-F.2.7.3</strain>
    </source>
</reference>
<gene>
    <name evidence="1" type="ORF">KHC33_03405</name>
</gene>
<dbReference type="Proteomes" id="UP000680656">
    <property type="component" value="Chromosome"/>
</dbReference>
<sequence length="77" mass="9077">MCNVYNMSSTQTYKRIPITPATWEKLSILKKPGETFDHLIVDLIEEREKLDIIRHVKKIAEEGEFLSLDEAEEVWKE</sequence>